<proteinExistence type="predicted"/>
<dbReference type="OrthoDB" id="431027at2759"/>
<name>A0A2R6WJ36_MARPO</name>
<evidence type="ECO:0000313" key="1">
    <source>
        <dbReference type="EMBL" id="PTQ33854.1"/>
    </source>
</evidence>
<dbReference type="Proteomes" id="UP000244005">
    <property type="component" value="Unassembled WGS sequence"/>
</dbReference>
<dbReference type="Gramene" id="Mp3g09610.1">
    <property type="protein sequence ID" value="Mp3g09610.1.cds"/>
    <property type="gene ID" value="Mp3g09610"/>
</dbReference>
<organism evidence="1 2">
    <name type="scientific">Marchantia polymorpha</name>
    <name type="common">Common liverwort</name>
    <name type="synonym">Marchantia aquatica</name>
    <dbReference type="NCBI Taxonomy" id="3197"/>
    <lineage>
        <taxon>Eukaryota</taxon>
        <taxon>Viridiplantae</taxon>
        <taxon>Streptophyta</taxon>
        <taxon>Embryophyta</taxon>
        <taxon>Marchantiophyta</taxon>
        <taxon>Marchantiopsida</taxon>
        <taxon>Marchantiidae</taxon>
        <taxon>Marchantiales</taxon>
        <taxon>Marchantiaceae</taxon>
        <taxon>Marchantia</taxon>
    </lineage>
</organism>
<keyword evidence="2" id="KW-1185">Reference proteome</keyword>
<evidence type="ECO:0008006" key="3">
    <source>
        <dbReference type="Google" id="ProtNLM"/>
    </source>
</evidence>
<evidence type="ECO:0000313" key="2">
    <source>
        <dbReference type="Proteomes" id="UP000244005"/>
    </source>
</evidence>
<accession>A0A2R6WJ36</accession>
<dbReference type="AlphaFoldDB" id="A0A2R6WJ36"/>
<protein>
    <recommendedName>
        <fullName evidence="3">Photosystem I assembly protein Ycf3</fullName>
    </recommendedName>
</protein>
<dbReference type="EMBL" id="KZ772757">
    <property type="protein sequence ID" value="PTQ33854.1"/>
    <property type="molecule type" value="Genomic_DNA"/>
</dbReference>
<reference evidence="2" key="1">
    <citation type="journal article" date="2017" name="Cell">
        <title>Insights into land plant evolution garnered from the Marchantia polymorpha genome.</title>
        <authorList>
            <person name="Bowman J.L."/>
            <person name="Kohchi T."/>
            <person name="Yamato K.T."/>
            <person name="Jenkins J."/>
            <person name="Shu S."/>
            <person name="Ishizaki K."/>
            <person name="Yamaoka S."/>
            <person name="Nishihama R."/>
            <person name="Nakamura Y."/>
            <person name="Berger F."/>
            <person name="Adam C."/>
            <person name="Aki S.S."/>
            <person name="Althoff F."/>
            <person name="Araki T."/>
            <person name="Arteaga-Vazquez M.A."/>
            <person name="Balasubrmanian S."/>
            <person name="Barry K."/>
            <person name="Bauer D."/>
            <person name="Boehm C.R."/>
            <person name="Briginshaw L."/>
            <person name="Caballero-Perez J."/>
            <person name="Catarino B."/>
            <person name="Chen F."/>
            <person name="Chiyoda S."/>
            <person name="Chovatia M."/>
            <person name="Davies K.M."/>
            <person name="Delmans M."/>
            <person name="Demura T."/>
            <person name="Dierschke T."/>
            <person name="Dolan L."/>
            <person name="Dorantes-Acosta A.E."/>
            <person name="Eklund D.M."/>
            <person name="Florent S.N."/>
            <person name="Flores-Sandoval E."/>
            <person name="Fujiyama A."/>
            <person name="Fukuzawa H."/>
            <person name="Galik B."/>
            <person name="Grimanelli D."/>
            <person name="Grimwood J."/>
            <person name="Grossniklaus U."/>
            <person name="Hamada T."/>
            <person name="Haseloff J."/>
            <person name="Hetherington A.J."/>
            <person name="Higo A."/>
            <person name="Hirakawa Y."/>
            <person name="Hundley H.N."/>
            <person name="Ikeda Y."/>
            <person name="Inoue K."/>
            <person name="Inoue S.I."/>
            <person name="Ishida S."/>
            <person name="Jia Q."/>
            <person name="Kakita M."/>
            <person name="Kanazawa T."/>
            <person name="Kawai Y."/>
            <person name="Kawashima T."/>
            <person name="Kennedy M."/>
            <person name="Kinose K."/>
            <person name="Kinoshita T."/>
            <person name="Kohara Y."/>
            <person name="Koide E."/>
            <person name="Komatsu K."/>
            <person name="Kopischke S."/>
            <person name="Kubo M."/>
            <person name="Kyozuka J."/>
            <person name="Lagercrantz U."/>
            <person name="Lin S.S."/>
            <person name="Lindquist E."/>
            <person name="Lipzen A.M."/>
            <person name="Lu C.W."/>
            <person name="De Luna E."/>
            <person name="Martienssen R.A."/>
            <person name="Minamino N."/>
            <person name="Mizutani M."/>
            <person name="Mizutani M."/>
            <person name="Mochizuki N."/>
            <person name="Monte I."/>
            <person name="Mosher R."/>
            <person name="Nagasaki H."/>
            <person name="Nakagami H."/>
            <person name="Naramoto S."/>
            <person name="Nishitani K."/>
            <person name="Ohtani M."/>
            <person name="Okamoto T."/>
            <person name="Okumura M."/>
            <person name="Phillips J."/>
            <person name="Pollak B."/>
            <person name="Reinders A."/>
            <person name="Rovekamp M."/>
            <person name="Sano R."/>
            <person name="Sawa S."/>
            <person name="Schmid M.W."/>
            <person name="Shirakawa M."/>
            <person name="Solano R."/>
            <person name="Spunde A."/>
            <person name="Suetsugu N."/>
            <person name="Sugano S."/>
            <person name="Sugiyama A."/>
            <person name="Sun R."/>
            <person name="Suzuki Y."/>
            <person name="Takenaka M."/>
            <person name="Takezawa D."/>
            <person name="Tomogane H."/>
            <person name="Tsuzuki M."/>
            <person name="Ueda T."/>
            <person name="Umeda M."/>
            <person name="Ward J.M."/>
            <person name="Watanabe Y."/>
            <person name="Yazaki K."/>
            <person name="Yokoyama R."/>
            <person name="Yoshitake Y."/>
            <person name="Yotsui I."/>
            <person name="Zachgo S."/>
            <person name="Schmutz J."/>
        </authorList>
    </citation>
    <scope>NUCLEOTIDE SEQUENCE [LARGE SCALE GENOMIC DNA]</scope>
    <source>
        <strain evidence="2">Tak-1</strain>
    </source>
</reference>
<sequence length="61" mass="7171">MNTHQETRLQSLDEYTRQVKVYDATSSSWFEQAAEYWNQAILLAPSNYIEAHNWLKMTGGF</sequence>
<gene>
    <name evidence="1" type="ORF">MARPO_0085s0066</name>
</gene>